<gene>
    <name evidence="3" type="ORF">E6C64_11080</name>
</gene>
<feature type="compositionally biased region" description="Low complexity" evidence="2">
    <location>
        <begin position="336"/>
        <end position="352"/>
    </location>
</feature>
<proteinExistence type="inferred from homology"/>
<dbReference type="PANTHER" id="PTHR18964">
    <property type="entry name" value="ROK (REPRESSOR, ORF, KINASE) FAMILY"/>
    <property type="match status" value="1"/>
</dbReference>
<dbReference type="Gene3D" id="3.30.420.40">
    <property type="match status" value="2"/>
</dbReference>
<dbReference type="SUPFAM" id="SSF53067">
    <property type="entry name" value="Actin-like ATPase domain"/>
    <property type="match status" value="1"/>
</dbReference>
<dbReference type="PANTHER" id="PTHR18964:SF149">
    <property type="entry name" value="BIFUNCTIONAL UDP-N-ACETYLGLUCOSAMINE 2-EPIMERASE_N-ACETYLMANNOSAMINE KINASE"/>
    <property type="match status" value="1"/>
</dbReference>
<comment type="similarity">
    <text evidence="1">Belongs to the ROK (NagC/XylR) family.</text>
</comment>
<dbReference type="InterPro" id="IPR000600">
    <property type="entry name" value="ROK"/>
</dbReference>
<keyword evidence="4" id="KW-1185">Reference proteome</keyword>
<sequence length="360" mass="36341">MTAPSRQTLALDIGGTKLAAAVVDDRGAVRGLRIIPTHREQGPDAVVARLFELGREALAASGLDSSGPGVSAVGISCGGPLDAEAGVVHRPLNLPDWDGVPLGPLARAEFGLPAHLVNDATAGMLAEHRFGAARGASDAIYLTISTGVGGGAVLGGRLHRGAAGNGGEFGHVMVRPGGRRCTCGRLGCLEAYASGTSIALRAQEAVGSGAPTRLSAFDPVRAEHVVAAMQAGDRVAAEIWDDTTAVLGQALTDLINTFEPEVVVLGGGVTGAGALLLDPVRRMVAERAMPPAAAAVRIELAALGQTACVIGAGIHAAERTPLHSMPGHTASERSASESSASEPSASESSTAELIEEPSHV</sequence>
<organism evidence="3 4">
    <name type="scientific">Naasia lichenicola</name>
    <dbReference type="NCBI Taxonomy" id="2565933"/>
    <lineage>
        <taxon>Bacteria</taxon>
        <taxon>Bacillati</taxon>
        <taxon>Actinomycetota</taxon>
        <taxon>Actinomycetes</taxon>
        <taxon>Micrococcales</taxon>
        <taxon>Microbacteriaceae</taxon>
        <taxon>Naasia</taxon>
    </lineage>
</organism>
<name>A0A4S4FJF3_9MICO</name>
<reference evidence="3 4" key="1">
    <citation type="submission" date="2019-04" db="EMBL/GenBank/DDBJ databases">
        <authorList>
            <person name="Jiang L."/>
        </authorList>
    </citation>
    <scope>NUCLEOTIDE SEQUENCE [LARGE SCALE GENOMIC DNA]</scope>
    <source>
        <strain evidence="3 4">YIM 131853</strain>
    </source>
</reference>
<accession>A0A4S4FJF3</accession>
<dbReference type="PROSITE" id="PS01125">
    <property type="entry name" value="ROK"/>
    <property type="match status" value="1"/>
</dbReference>
<dbReference type="RefSeq" id="WP_136427597.1">
    <property type="nucleotide sequence ID" value="NZ_SSSM01000005.1"/>
</dbReference>
<dbReference type="Pfam" id="PF00480">
    <property type="entry name" value="ROK"/>
    <property type="match status" value="1"/>
</dbReference>
<dbReference type="AlphaFoldDB" id="A0A4S4FJF3"/>
<evidence type="ECO:0000256" key="2">
    <source>
        <dbReference type="SAM" id="MobiDB-lite"/>
    </source>
</evidence>
<dbReference type="InterPro" id="IPR049874">
    <property type="entry name" value="ROK_cs"/>
</dbReference>
<evidence type="ECO:0000313" key="3">
    <source>
        <dbReference type="EMBL" id="THG29266.1"/>
    </source>
</evidence>
<evidence type="ECO:0000313" key="4">
    <source>
        <dbReference type="Proteomes" id="UP000309133"/>
    </source>
</evidence>
<evidence type="ECO:0000256" key="1">
    <source>
        <dbReference type="ARBA" id="ARBA00006479"/>
    </source>
</evidence>
<dbReference type="EMBL" id="SSSM01000005">
    <property type="protein sequence ID" value="THG29266.1"/>
    <property type="molecule type" value="Genomic_DNA"/>
</dbReference>
<feature type="region of interest" description="Disordered" evidence="2">
    <location>
        <begin position="320"/>
        <end position="360"/>
    </location>
</feature>
<dbReference type="Proteomes" id="UP000309133">
    <property type="component" value="Unassembled WGS sequence"/>
</dbReference>
<dbReference type="OrthoDB" id="9810372at2"/>
<comment type="caution">
    <text evidence="3">The sequence shown here is derived from an EMBL/GenBank/DDBJ whole genome shotgun (WGS) entry which is preliminary data.</text>
</comment>
<protein>
    <submittedName>
        <fullName evidence="3">ROK family protein</fullName>
    </submittedName>
</protein>
<dbReference type="InterPro" id="IPR043129">
    <property type="entry name" value="ATPase_NBD"/>
</dbReference>